<dbReference type="Proteomes" id="UP000230066">
    <property type="component" value="Unassembled WGS sequence"/>
</dbReference>
<dbReference type="EMBL" id="JXXN02001295">
    <property type="protein sequence ID" value="THD25088.1"/>
    <property type="molecule type" value="Genomic_DNA"/>
</dbReference>
<dbReference type="GO" id="GO:0060294">
    <property type="term" value="P:cilium movement involved in cell motility"/>
    <property type="evidence" value="ECO:0007669"/>
    <property type="project" value="TreeGrafter"/>
</dbReference>
<keyword evidence="3" id="KW-1185">Reference proteome</keyword>
<protein>
    <submittedName>
        <fullName evidence="2">Uncharacterized protein</fullName>
    </submittedName>
</protein>
<sequence>MYSLFEERAQTREEVRALRTVRGIKHTLRVLFLHSLRATSIHAWIRLKRHLEKIEDLIDFPIRDYELVYYAKRSIKLLNEISEYPPSSISRLHLNELNSVMKVLERFFVTKESQKTEEAQTDKVEVFPEEAVPPWNATFFSLTGTQDHKILDKLEKYYDPELLNREHTDLLLCVSEATRSEFITDRQENSTTNFYAMLMRWRKKGSIKTDFPIQRAPKNGIEAVAFFSACRKLGIYTCMYLTRAKNTRSPYALIPVNEIKDTSPYHVFSTYGILVCTEETKEHVTLTEWYCDALLYEALVQIKLFRYSECLLAIRKWKKQARRSTFERLLERLPGKLLTANPVYLQLLQKFMRMLSCLKELRGLPLTDCSMTLDQFCAVVNRNARLNSIVMYQFLESLFAMCSETRLKIMAQLRAQQKELEIFRNTSLEVSMSERLVRQRALEQRVSTLSVQLGNYPRLLLRVQYALVQALMDRIRSNVDKFVLDTTKTNRPRLIAHLLLDITGCTAQRESSSSATTPQLAISHSAHFISHVFKAALTTIQDSLNLNGLIVNGRILQLVFPPSSTIQDRPVTESVLKVEQLCFERAEDSNNTSNPLMVHLDWKPKSSQMADLESQLIHQLPWDPTGTTDLNAVRSLVGNLIAPYAELRNFGKDEQIQVEEEIVSIGKHESTEKIHDNFEFSLSEEIMNSNMEELLENSFRLEQEHLLHTLLHPWYSSLNGDLNRYGEQNAWLIEAYQTHKILLEQWTGPDSFSPGDDAFEIIVMNSAEFLDRLNQKCTIQFLSSNEKLDGTPRIFGIECEQLRKVLLSKLLDALSSSLAHFSGVLIKQEQSVVNDVGKMISNLERTTTDLKEYSELSRSLMLAKTNEKRISVEMKSVRIHYKTVCRIRQRLTSWSHFDNLCPKYTPEEPTLWHQFSEVLSKAENQFKSQLETKWPHLEQQLQEHLVRLQNISRDLTTNDFANPSKNPSSILAMMDEPFQELTNLEVCIHQLLSQRKFIRSCANAYELALPYCCDKPSGQRARYQISTLETMIKYLDDAREEMTILDTHKRAVSVRREAWRLMLILDEEETNIRDETLSTVSLPNLREKYRAWCQVSDQLDRNDVIVKAFKVRLGKLESLFPSLIALTDRESIENCPHYWNQLKTELRLPWGQVWANCTLETILQSNLAKHTDVIVALQEVARNGRRHKTELQQLANEWQTERVQLVLFGVEKDLPVTSNLHPSVLLKYKHTLSEEQTECETNCDVAESVWVLANRIHLISWSETFFFRYSVLLSDSPSIDPDNMDEEFTEKYYPIKRVDRFRRLFQEFVKVQDQSLFIQSICKSKNCQTQDGVDRQAAHDVAAFMHWITENLIASEARAIGPETEGRPVVSLELDKFVSLLGSRWDKFIQWKEKFEIIVQQNQNALEQTCNIFPTLAMLHTDDLIYMMGQWSIPFDDFCGNPGIWTSLSVSADGINRLIEPNERDPWKDNETGQNFCIKMPWFQADALRRIAHFIQLVFPAIRYILMRWTNSTACWEVYGVHGEHGDQLEFEHPLHWSPSPAHWLARFARALQASLFTQILTLSEKDFTQYVKRSKTPDPLMCMELALRISGWRQIENCLLRDCSEENKPCKHKLTELCSMFRRQLDILQMANVESHKPATGSNKPNSLPMEQHRRNVLGSILLELIHASESLLNDPVPHLASFAWLQMMKHKFIYDSQSEGAHPVQPSSLVIRQFNYDHPFGWYSESWSGFHKGSVYLLPPAPNSRELLLLGIALIDLKIGVLVGPTGSGRRTLLCYLGRLLGRQMANYTPYSMESLSEKNLHDQFRNLLRRCVQSGSLLCITDIQDAPPDLIDIVIASVQKIRMVLQTPDQHKVLSNIPENRTSDTMQIAKDKWILHRNMTVQPGFGLFMTMAVSSYQKLPENVRCEFRAAHITLPDPSFVAECAVLFHLHGYTGKEARHLLVRFLHRINKAHNGQAFQFPCSTVFPISAFSRALQKVSFHWTRQFKTLLIRRENVGLQSADTMQQEEDKLAESVLIDSLTDVWNSSADSKQSNTFHSVDSVAEGLSTQEECLTSLAVILPAATASNIHRTTRATVPLTSWAFVSRVVTEMRSHNLELIPSQIEKVVELWQAVQLCQPILLLGHVATGKSTVWQTLVNVLNHKTIVPINPMVGSRNNQSAFRRLSMEFRKVCGSEQQNWQDLPLDVYDQLASCSLVDEEMDDELFNFSYSAVVVERYFPLSDARQTLSGWMNHTNVIRNEVWPWIVLDTAQHSTANCYAVRETRLCRWMNDYPDRTLIWEKAQLEDLSPGMVHRFTLCHIRNSVDGNHDGGLCWLHLWSSWCRTVTSRYMIDATSWEALSEEMESLLRDGLETISSTVLRGTVDQGSAQRIIKTVTALATSLFERFLPRCVWERREIGQIPPRQYKQVMERINQYWPEVKRIGDHPELQQNLVRSFLTFSFIWGVGGHICGDPQLRNKFSAIFFRRLASWAPFAELVTTTDYADSSPSSSTSAVYFPVDNPDLGEWLHPNPELNYERQLPNLFHYIVDPREARLVPFWHCSTSGSTNDDSTDRWPEEYMRVIQTDNKESRQSFYFLATPFHLTPHLIVGNLLREAGRPILIQGPRGCGKSQLAFAIHHSGTKWWKRTSWKSATLVNMVNPCSKSNQLDQNNRGFFAKKWLIEDLNERLLPEQIIQTEEKVRSVLSSHRWMRSSQWMKQFCVATNTHESRWPIRSGFHIPILSLVNNHSTSPDGEHHQNPISDSLMHYLGVISLTDPSLMLSDSTAFNEQRIYGFGPLSLITQHLMGPGVSRLAGFIVQRFSWAIWSLHCNLMRERLSTQAFLGVDWRFAVQLSTAMGKHLKALLPCGSPLEELDRAPKRAMRYSRWTELLLSDPPDVPAVIAPTKVKKLLEVFQYEVKRLVPMWLPNSTTQLDNWLYQHTIPVVNQYLLRPTPSGSLVPVAYLLLGPSNSLFLHPVFIPLSSRQRKQISRTNTPKHSQSDPNSYTTWIASVLSEGSQSVHLAERQVTSLSEDTDDNSVCLSRLKSVLELEGHKSWAYVGRLNPNLALQPSHRSTLAGHEADSIGKSLNKQIDQLHGTIYTEQKTYWTTDETANDRLEFDVHPSFANVFCWLLDAFRTPVSRVLWIASETDICGIMDAKRMETVLHAIQLSHRDKPKIFRFDGSDGDRERFRNLSSCTKGIVIVDCTTLDYAPGGKTATHLFRELKMLLYHYDSIVLDWTRQFTQLRIDLPRWVLILPNQSQLVHHFQKSFTWHCTIFSCCNEENETLSPRTDVVSLEVRTTLQDYVKQWTNNEPLQPEIAAFLVDVHMEVCQTHDVNSLWHRCLVGRNKLVALQITIKLWYALQAERNKRITIELSDLRKVSKVFESLEYANDALVNRLQAAERVKYIQANKWIQQAKRNKEEAEAILVRAKEAHELAQMRIRRVKRPLEEAMAISQSQSQQIWEAYKVALENLYALPVEILAEIRSYLSPPEPVKSCVYTVCMLFNEEENWENAKKMMVPVRFIRKILQLHEQPLSPLHCAELKSRLLHPHLRVDTLQTVSSAAAHLCQWLHALCKCADAQDQAFREMQKLSGAELQRAEALDDLNRKQIALEYARLGVDGAKGHLNQLEVIANSQSRKCEKLKLQLDEGKLILASLKSIDIEPEQEERMIQNQILIEPWLNALLAAGIVYLSAIPAAKRSAIWKRMKQKAIEILKDSKFQTTLLETCDISDNDKVDKTILAVYNLSLTEQLKTQANLLRFMSSEFFPSELLLSPSEGEIAPTLQAAVCLHTVLSKILQYDRSSTQWIPLVFDPDRVVLKLLKALYIKSDNWPSSVMFDGFEQMIQEVDITESNFKEHFMAAVSKGVWIVVDLTDYKEPNIFKVIDSLIEYWPTDPDVASVFRLILALHNPVPDSSELRKFCFQSEYFTPIPFDLTLTSFEVAGAVQQRIIQLDPSKSSDLQSLRREESELLDTLEQNKIEWCELLINLSRLIEIERTSPPETVMEPSVGEAKSDTTTTLTQFHIQVVQLISARTTNQRRLNQCRAQRRRLEKQIGLNAALTGAKGLVANGIRQLTLVISLADASLAHVMRFPCQRLLYLVTKHSAEIIEAYKIGGNDGNADRFDGTHLQHLIRLALNTIVDALSGAQHRWNHPAGLKYRLKVALGLGRLRLGPLNRAELLDPEQLLELRWLRQLLKLVEQVTPQHGRWTDQENCQVVALLREIESNVPQLEGLLHSLNKHQDLWAEMLNGPLTFLRPLPGLPAGHIPNEIHMFFIWSILRTDRLYEAANQLIHHEFAAFTSPTSYPIITQREDKLQRTQYISGLFYPSQLSEAREMEQSWILRLPQIYILISPSLPELCTWAVGGEQPLDNATDVRRNPVDSVKDWAFQNGQMLFELNLADCLDMDKNDFELDKLLGAKDTTVLVKNCHLIDYPSPNSRLLAYQQALASFLQASGVSHSPGLRSQIFFDFTGCRSLLDLENAIRQLPATIRERGLLFANPLATTVTDDTVMEFGRVRISPHRPIIEFFDKDIQRSGEIASNQLTEVDVPIRRHRHWYQKNQSYHFLQYLFDEESKRHPPSPCAHDCQTLHSQLQDRVRDLKILRDQQFPARVVGDLALTTVTISSHYVLKYQIEELQKRMNDVVTNDVPYWRRKRDLLHCIERCEVLRTVFSHITGDSISMPRVPATVIFNIEPVIQWILLRGKTVNNPNGQVYAKVLKPTDKLATRHGLIMTKLLCVCQPLPDHATRETVEQSAFEIDQIWFTSLLEEDPSWQSEYVDAFWTSVWPPDANGCGVTVRLVMSNNLSIQSANKMIYYLVPMLEDR</sequence>
<organism evidence="2 3">
    <name type="scientific">Fasciola hepatica</name>
    <name type="common">Liver fluke</name>
    <dbReference type="NCBI Taxonomy" id="6192"/>
    <lineage>
        <taxon>Eukaryota</taxon>
        <taxon>Metazoa</taxon>
        <taxon>Spiralia</taxon>
        <taxon>Lophotrochozoa</taxon>
        <taxon>Platyhelminthes</taxon>
        <taxon>Trematoda</taxon>
        <taxon>Digenea</taxon>
        <taxon>Plagiorchiida</taxon>
        <taxon>Echinostomata</taxon>
        <taxon>Echinostomatoidea</taxon>
        <taxon>Fasciolidae</taxon>
        <taxon>Fasciola</taxon>
    </lineage>
</organism>
<evidence type="ECO:0000313" key="3">
    <source>
        <dbReference type="Proteomes" id="UP000230066"/>
    </source>
</evidence>
<dbReference type="Gene3D" id="1.20.920.20">
    <property type="match status" value="1"/>
</dbReference>
<evidence type="ECO:0000256" key="1">
    <source>
        <dbReference type="SAM" id="Coils"/>
    </source>
</evidence>
<keyword evidence="1" id="KW-0175">Coiled coil</keyword>
<dbReference type="GO" id="GO:0008569">
    <property type="term" value="F:minus-end-directed microtubule motor activity"/>
    <property type="evidence" value="ECO:0007669"/>
    <property type="project" value="TreeGrafter"/>
</dbReference>
<dbReference type="InterPro" id="IPR026983">
    <property type="entry name" value="DHC"/>
</dbReference>
<proteinExistence type="predicted"/>
<dbReference type="Gene3D" id="3.40.50.300">
    <property type="entry name" value="P-loop containing nucleotide triphosphate hydrolases"/>
    <property type="match status" value="2"/>
</dbReference>
<evidence type="ECO:0000313" key="2">
    <source>
        <dbReference type="EMBL" id="THD25088.1"/>
    </source>
</evidence>
<dbReference type="PANTHER" id="PTHR10676">
    <property type="entry name" value="DYNEIN HEAVY CHAIN FAMILY PROTEIN"/>
    <property type="match status" value="1"/>
</dbReference>
<dbReference type="GO" id="GO:0036156">
    <property type="term" value="C:inner dynein arm"/>
    <property type="evidence" value="ECO:0007669"/>
    <property type="project" value="TreeGrafter"/>
</dbReference>
<dbReference type="GO" id="GO:0045505">
    <property type="term" value="F:dynein intermediate chain binding"/>
    <property type="evidence" value="ECO:0007669"/>
    <property type="project" value="InterPro"/>
</dbReference>
<dbReference type="GO" id="GO:0051959">
    <property type="term" value="F:dynein light intermediate chain binding"/>
    <property type="evidence" value="ECO:0007669"/>
    <property type="project" value="InterPro"/>
</dbReference>
<name>A0A4E0RU16_FASHE</name>
<dbReference type="SUPFAM" id="SSF52540">
    <property type="entry name" value="P-loop containing nucleoside triphosphate hydrolases"/>
    <property type="match status" value="1"/>
</dbReference>
<dbReference type="InterPro" id="IPR027417">
    <property type="entry name" value="P-loop_NTPase"/>
</dbReference>
<feature type="coiled-coil region" evidence="1">
    <location>
        <begin position="3396"/>
        <end position="3423"/>
    </location>
</feature>
<dbReference type="GO" id="GO:0097729">
    <property type="term" value="C:9+2 motile cilium"/>
    <property type="evidence" value="ECO:0007669"/>
    <property type="project" value="TreeGrafter"/>
</dbReference>
<reference evidence="2" key="1">
    <citation type="submission" date="2019-03" db="EMBL/GenBank/DDBJ databases">
        <title>Improved annotation for the trematode Fasciola hepatica.</title>
        <authorList>
            <person name="Choi Y.-J."/>
            <person name="Martin J."/>
            <person name="Mitreva M."/>
        </authorList>
    </citation>
    <scope>NUCLEOTIDE SEQUENCE [LARGE SCALE GENOMIC DNA]</scope>
</reference>
<comment type="caution">
    <text evidence="2">The sequence shown here is derived from an EMBL/GenBank/DDBJ whole genome shotgun (WGS) entry which is preliminary data.</text>
</comment>
<gene>
    <name evidence="2" type="ORF">D915_004131</name>
</gene>
<dbReference type="PANTHER" id="PTHR10676:SF359">
    <property type="entry name" value="DYNEIN HEAVY CHAIN DOMAIN-CONTAINING PROTEIN 1"/>
    <property type="match status" value="1"/>
</dbReference>
<accession>A0A4E0RU16</accession>